<dbReference type="GO" id="GO:0008168">
    <property type="term" value="F:methyltransferase activity"/>
    <property type="evidence" value="ECO:0007669"/>
    <property type="project" value="UniProtKB-KW"/>
</dbReference>
<keyword evidence="2" id="KW-0808">Transferase</keyword>
<keyword evidence="5" id="KW-1185">Reference proteome</keyword>
<evidence type="ECO:0000313" key="5">
    <source>
        <dbReference type="Proteomes" id="UP000634308"/>
    </source>
</evidence>
<evidence type="ECO:0000256" key="1">
    <source>
        <dbReference type="ARBA" id="ARBA00022603"/>
    </source>
</evidence>
<dbReference type="Pfam" id="PF13649">
    <property type="entry name" value="Methyltransf_25"/>
    <property type="match status" value="1"/>
</dbReference>
<sequence length="329" mass="35870">MRTGFPARVQALRVRVPRAAMAIRWAERFMGASGVGGGRVLVCFLVCSRYAGRSGRRQTVFLAMFLMRGGVGRAGPILAGMQRQPFTALAAVYDAIMADVEYDHWADFVLTFARDGGLDGSGGALDLACGTGGFTRELRAAGLDVTGLDFSEEMLREARARLPGVPFVQGDLRSFALPERFSLVTCVFDSLNNLLTPEDLGAALGRARAHLRPGGLFAFDVNTRVGVRELWEGDAIEGLAPMADGGEVHYHWSHHHDAEADLGVVQAFCRVGELEFVETHRERGYDPADLEPLLAGAGFARWEIVEYPDYAPPEPDAPRVWVFAWAGNE</sequence>
<evidence type="ECO:0000259" key="3">
    <source>
        <dbReference type="Pfam" id="PF13649"/>
    </source>
</evidence>
<dbReference type="PANTHER" id="PTHR43861">
    <property type="entry name" value="TRANS-ACONITATE 2-METHYLTRANSFERASE-RELATED"/>
    <property type="match status" value="1"/>
</dbReference>
<keyword evidence="1 4" id="KW-0489">Methyltransferase</keyword>
<dbReference type="Gene3D" id="2.20.25.110">
    <property type="entry name" value="S-adenosyl-L-methionine-dependent methyltransferases"/>
    <property type="match status" value="1"/>
</dbReference>
<dbReference type="Proteomes" id="UP000634308">
    <property type="component" value="Unassembled WGS sequence"/>
</dbReference>
<feature type="domain" description="Methyltransferase" evidence="3">
    <location>
        <begin position="125"/>
        <end position="215"/>
    </location>
</feature>
<organism evidence="4 5">
    <name type="scientific">Deinococcus seoulensis</name>
    <dbReference type="NCBI Taxonomy" id="1837379"/>
    <lineage>
        <taxon>Bacteria</taxon>
        <taxon>Thermotogati</taxon>
        <taxon>Deinococcota</taxon>
        <taxon>Deinococci</taxon>
        <taxon>Deinococcales</taxon>
        <taxon>Deinococcaceae</taxon>
        <taxon>Deinococcus</taxon>
    </lineage>
</organism>
<comment type="caution">
    <text evidence="4">The sequence shown here is derived from an EMBL/GenBank/DDBJ whole genome shotgun (WGS) entry which is preliminary data.</text>
</comment>
<dbReference type="PANTHER" id="PTHR43861:SF1">
    <property type="entry name" value="TRANS-ACONITATE 2-METHYLTRANSFERASE"/>
    <property type="match status" value="1"/>
</dbReference>
<evidence type="ECO:0000256" key="2">
    <source>
        <dbReference type="ARBA" id="ARBA00022679"/>
    </source>
</evidence>
<proteinExistence type="predicted"/>
<name>A0ABQ2RZS8_9DEIO</name>
<reference evidence="5" key="1">
    <citation type="journal article" date="2019" name="Int. J. Syst. Evol. Microbiol.">
        <title>The Global Catalogue of Microorganisms (GCM) 10K type strain sequencing project: providing services to taxonomists for standard genome sequencing and annotation.</title>
        <authorList>
            <consortium name="The Broad Institute Genomics Platform"/>
            <consortium name="The Broad Institute Genome Sequencing Center for Infectious Disease"/>
            <person name="Wu L."/>
            <person name="Ma J."/>
        </authorList>
    </citation>
    <scope>NUCLEOTIDE SEQUENCE [LARGE SCALE GENOMIC DNA]</scope>
    <source>
        <strain evidence="5">JCM 31404</strain>
    </source>
</reference>
<gene>
    <name evidence="4" type="ORF">GCM10008959_35480</name>
</gene>
<protein>
    <submittedName>
        <fullName evidence="4">Methyltransferase type 11</fullName>
    </submittedName>
</protein>
<dbReference type="InterPro" id="IPR041698">
    <property type="entry name" value="Methyltransf_25"/>
</dbReference>
<accession>A0ABQ2RZS8</accession>
<dbReference type="GO" id="GO:0032259">
    <property type="term" value="P:methylation"/>
    <property type="evidence" value="ECO:0007669"/>
    <property type="project" value="UniProtKB-KW"/>
</dbReference>
<dbReference type="InterPro" id="IPR029063">
    <property type="entry name" value="SAM-dependent_MTases_sf"/>
</dbReference>
<dbReference type="Gene3D" id="3.40.50.150">
    <property type="entry name" value="Vaccinia Virus protein VP39"/>
    <property type="match status" value="1"/>
</dbReference>
<dbReference type="EMBL" id="BMQM01000034">
    <property type="protein sequence ID" value="GGR70697.1"/>
    <property type="molecule type" value="Genomic_DNA"/>
</dbReference>
<dbReference type="SUPFAM" id="SSF53335">
    <property type="entry name" value="S-adenosyl-L-methionine-dependent methyltransferases"/>
    <property type="match status" value="1"/>
</dbReference>
<dbReference type="CDD" id="cd02440">
    <property type="entry name" value="AdoMet_MTases"/>
    <property type="match status" value="1"/>
</dbReference>
<evidence type="ECO:0000313" key="4">
    <source>
        <dbReference type="EMBL" id="GGR70697.1"/>
    </source>
</evidence>